<gene>
    <name evidence="1" type="ORF">F503_00402</name>
</gene>
<evidence type="ECO:0000313" key="1">
    <source>
        <dbReference type="EMBL" id="EPE07680.1"/>
    </source>
</evidence>
<organism evidence="1 2">
    <name type="scientific">Ophiostoma piceae (strain UAMH 11346)</name>
    <name type="common">Sap stain fungus</name>
    <dbReference type="NCBI Taxonomy" id="1262450"/>
    <lineage>
        <taxon>Eukaryota</taxon>
        <taxon>Fungi</taxon>
        <taxon>Dikarya</taxon>
        <taxon>Ascomycota</taxon>
        <taxon>Pezizomycotina</taxon>
        <taxon>Sordariomycetes</taxon>
        <taxon>Sordariomycetidae</taxon>
        <taxon>Ophiostomatales</taxon>
        <taxon>Ophiostomataceae</taxon>
        <taxon>Ophiostoma</taxon>
    </lineage>
</organism>
<dbReference type="VEuPathDB" id="FungiDB:F503_00402"/>
<protein>
    <submittedName>
        <fullName evidence="1">Uncharacterized protein</fullName>
    </submittedName>
</protein>
<reference evidence="1 2" key="1">
    <citation type="journal article" date="2013" name="BMC Genomics">
        <title>The genome and transcriptome of the pine saprophyte Ophiostoma piceae, and a comparison with the bark beetle-associated pine pathogen Grosmannia clavigera.</title>
        <authorList>
            <person name="Haridas S."/>
            <person name="Wang Y."/>
            <person name="Lim L."/>
            <person name="Massoumi Alamouti S."/>
            <person name="Jackman S."/>
            <person name="Docking R."/>
            <person name="Robertson G."/>
            <person name="Birol I."/>
            <person name="Bohlmann J."/>
            <person name="Breuil C."/>
        </authorList>
    </citation>
    <scope>NUCLEOTIDE SEQUENCE [LARGE SCALE GENOMIC DNA]</scope>
    <source>
        <strain evidence="1 2">UAMH 11346</strain>
    </source>
</reference>
<dbReference type="HOGENOM" id="CLU_1652694_0_0_1"/>
<keyword evidence="2" id="KW-1185">Reference proteome</keyword>
<dbReference type="AlphaFoldDB" id="S3D316"/>
<dbReference type="EMBL" id="KE148150">
    <property type="protein sequence ID" value="EPE07680.1"/>
    <property type="molecule type" value="Genomic_DNA"/>
</dbReference>
<accession>S3D316</accession>
<proteinExistence type="predicted"/>
<sequence>MACVVACVDRMSLELGNSSAWWWSPPSAQISRSSSVFRAGSKLGKESYLGGESNQWSDNALTDVPTSGWERHPATSGPRILRLTWKEPPLWMAPPAMLKLVPSAKSSRHDVVYGSGLALWLDFERKRGGPFISVLAATSAAAPRSEMKCFTVDGSGPARM</sequence>
<evidence type="ECO:0000313" key="2">
    <source>
        <dbReference type="Proteomes" id="UP000016923"/>
    </source>
</evidence>
<name>S3D316_OPHP1</name>
<dbReference type="Proteomes" id="UP000016923">
    <property type="component" value="Unassembled WGS sequence"/>
</dbReference>